<protein>
    <recommendedName>
        <fullName evidence="2">Probable chromosome-partitioning protein ParB</fullName>
    </recommendedName>
</protein>
<dbReference type="OrthoDB" id="9802051at2"/>
<keyword evidence="3" id="KW-0159">Chromosome partition</keyword>
<proteinExistence type="inferred from homology"/>
<evidence type="ECO:0000256" key="1">
    <source>
        <dbReference type="ARBA" id="ARBA00006295"/>
    </source>
</evidence>
<dbReference type="Pfam" id="PF23552">
    <property type="entry name" value="ParB_C"/>
    <property type="match status" value="1"/>
</dbReference>
<dbReference type="Pfam" id="PF17762">
    <property type="entry name" value="HTH_ParB"/>
    <property type="match status" value="1"/>
</dbReference>
<dbReference type="AlphaFoldDB" id="A0A4R3MUG4"/>
<evidence type="ECO:0000313" key="8">
    <source>
        <dbReference type="Proteomes" id="UP000295717"/>
    </source>
</evidence>
<dbReference type="InterPro" id="IPR041468">
    <property type="entry name" value="HTH_ParB/Spo0J"/>
</dbReference>
<reference evidence="7 8" key="1">
    <citation type="submission" date="2019-03" db="EMBL/GenBank/DDBJ databases">
        <title>Genomic Encyclopedia of Type Strains, Phase IV (KMG-IV): sequencing the most valuable type-strain genomes for metagenomic binning, comparative biology and taxonomic classification.</title>
        <authorList>
            <person name="Goeker M."/>
        </authorList>
    </citation>
    <scope>NUCLEOTIDE SEQUENCE [LARGE SCALE GENOMIC DNA]</scope>
    <source>
        <strain evidence="7 8">DSM 13587</strain>
    </source>
</reference>
<dbReference type="CDD" id="cd16393">
    <property type="entry name" value="SPO0J_N"/>
    <property type="match status" value="1"/>
</dbReference>
<evidence type="ECO:0000313" key="7">
    <source>
        <dbReference type="EMBL" id="TCT19126.1"/>
    </source>
</evidence>
<comment type="similarity">
    <text evidence="1">Belongs to the ParB family.</text>
</comment>
<dbReference type="Proteomes" id="UP000295717">
    <property type="component" value="Unassembled WGS sequence"/>
</dbReference>
<sequence length="316" mass="34365">MDIDPKPAIKKKGLGRGLDALLGAARAPAPVAVLDGAADRPSDPPAPDAAVERVTRLPLEHIQRGRYQPRRDFDPDALRELADSIVAQGVIQPIVVRPLPEPSAGGPRYELIAGERRWRACQQAGLAEIPVVVREVDEPTALAIGLIENIQRADLNPLEEAGALARLISEFGLTHQQIAEAVGKSRTMVTNLLRLLDLNPDVKAHVEQSRLEMGHARALLGLKGDEQSSAARQVVAAGLSVRETERLVRRLQQADEADETPAREPVEDPNIRRLQTDLTDRLGALVQIRHGRRGAGKLVIAYNTLDELDGILAHIK</sequence>
<dbReference type="EMBL" id="SMAO01000009">
    <property type="protein sequence ID" value="TCT19126.1"/>
    <property type="molecule type" value="Genomic_DNA"/>
</dbReference>
<dbReference type="RefSeq" id="WP_132978129.1">
    <property type="nucleotide sequence ID" value="NZ_SMAO01000009.1"/>
</dbReference>
<dbReference type="Gene3D" id="3.90.1530.30">
    <property type="match status" value="1"/>
</dbReference>
<dbReference type="NCBIfam" id="TIGR00180">
    <property type="entry name" value="parB_part"/>
    <property type="match status" value="1"/>
</dbReference>
<dbReference type="PANTHER" id="PTHR33375">
    <property type="entry name" value="CHROMOSOME-PARTITIONING PROTEIN PARB-RELATED"/>
    <property type="match status" value="1"/>
</dbReference>
<keyword evidence="8" id="KW-1185">Reference proteome</keyword>
<dbReference type="Pfam" id="PF02195">
    <property type="entry name" value="ParB_N"/>
    <property type="match status" value="1"/>
</dbReference>
<dbReference type="GO" id="GO:0005694">
    <property type="term" value="C:chromosome"/>
    <property type="evidence" value="ECO:0007669"/>
    <property type="project" value="TreeGrafter"/>
</dbReference>
<evidence type="ECO:0000259" key="6">
    <source>
        <dbReference type="SMART" id="SM00470"/>
    </source>
</evidence>
<dbReference type="SMART" id="SM00470">
    <property type="entry name" value="ParB"/>
    <property type="match status" value="1"/>
</dbReference>
<dbReference type="SUPFAM" id="SSF109709">
    <property type="entry name" value="KorB DNA-binding domain-like"/>
    <property type="match status" value="1"/>
</dbReference>
<organism evidence="7 8">
    <name type="scientific">Thiobaca trueperi</name>
    <dbReference type="NCBI Taxonomy" id="127458"/>
    <lineage>
        <taxon>Bacteria</taxon>
        <taxon>Pseudomonadati</taxon>
        <taxon>Pseudomonadota</taxon>
        <taxon>Gammaproteobacteria</taxon>
        <taxon>Chromatiales</taxon>
        <taxon>Chromatiaceae</taxon>
        <taxon>Thiobaca</taxon>
    </lineage>
</organism>
<accession>A0A4R3MUG4</accession>
<dbReference type="InterPro" id="IPR057240">
    <property type="entry name" value="ParB_dimer_C"/>
</dbReference>
<dbReference type="GO" id="GO:0045881">
    <property type="term" value="P:positive regulation of sporulation resulting in formation of a cellular spore"/>
    <property type="evidence" value="ECO:0007669"/>
    <property type="project" value="TreeGrafter"/>
</dbReference>
<comment type="caution">
    <text evidence="7">The sequence shown here is derived from an EMBL/GenBank/DDBJ whole genome shotgun (WGS) entry which is preliminary data.</text>
</comment>
<evidence type="ECO:0000256" key="4">
    <source>
        <dbReference type="ARBA" id="ARBA00023125"/>
    </source>
</evidence>
<evidence type="ECO:0000256" key="2">
    <source>
        <dbReference type="ARBA" id="ARBA00022372"/>
    </source>
</evidence>
<dbReference type="PANTHER" id="PTHR33375:SF1">
    <property type="entry name" value="CHROMOSOME-PARTITIONING PROTEIN PARB-RELATED"/>
    <property type="match status" value="1"/>
</dbReference>
<feature type="domain" description="ParB-like N-terminal" evidence="6">
    <location>
        <begin position="55"/>
        <end position="150"/>
    </location>
</feature>
<dbReference type="GO" id="GO:0007059">
    <property type="term" value="P:chromosome segregation"/>
    <property type="evidence" value="ECO:0007669"/>
    <property type="project" value="UniProtKB-KW"/>
</dbReference>
<dbReference type="InterPro" id="IPR036086">
    <property type="entry name" value="ParB/Sulfiredoxin_sf"/>
</dbReference>
<gene>
    <name evidence="7" type="ORF">EDC35_1094</name>
</gene>
<dbReference type="InterPro" id="IPR050336">
    <property type="entry name" value="Chromosome_partition/occlusion"/>
</dbReference>
<dbReference type="SUPFAM" id="SSF110849">
    <property type="entry name" value="ParB/Sulfiredoxin"/>
    <property type="match status" value="1"/>
</dbReference>
<name>A0A4R3MUG4_9GAMM</name>
<dbReference type="InterPro" id="IPR004437">
    <property type="entry name" value="ParB/RepB/Spo0J"/>
</dbReference>
<dbReference type="GO" id="GO:0003677">
    <property type="term" value="F:DNA binding"/>
    <property type="evidence" value="ECO:0007669"/>
    <property type="project" value="UniProtKB-KW"/>
</dbReference>
<dbReference type="InterPro" id="IPR003115">
    <property type="entry name" value="ParB_N"/>
</dbReference>
<dbReference type="FunFam" id="3.90.1530.30:FF:000001">
    <property type="entry name" value="Chromosome partitioning protein ParB"/>
    <property type="match status" value="1"/>
</dbReference>
<keyword evidence="4" id="KW-0238">DNA-binding</keyword>
<dbReference type="FunFam" id="1.10.10.2830:FF:000001">
    <property type="entry name" value="Chromosome partitioning protein ParB"/>
    <property type="match status" value="1"/>
</dbReference>
<dbReference type="Gene3D" id="1.10.10.2830">
    <property type="match status" value="1"/>
</dbReference>
<evidence type="ECO:0000256" key="3">
    <source>
        <dbReference type="ARBA" id="ARBA00022829"/>
    </source>
</evidence>
<comment type="function">
    <text evidence="5">Involved in chromosome partition. Localize to both poles of the predivisional cell following completion of DNA replication. Binds to the DNA origin of replication.</text>
</comment>
<evidence type="ECO:0000256" key="5">
    <source>
        <dbReference type="ARBA" id="ARBA00025472"/>
    </source>
</evidence>